<dbReference type="Proteomes" id="UP000830729">
    <property type="component" value="Plasmid unnamed2"/>
</dbReference>
<dbReference type="Gene3D" id="3.30.1540.10">
    <property type="entry name" value="formyl-coa transferase, domain 3"/>
    <property type="match status" value="1"/>
</dbReference>
<accession>A0A8U0I0F1</accession>
<reference evidence="2 3" key="1">
    <citation type="submission" date="2022-04" db="EMBL/GenBank/DDBJ databases">
        <title>Diverse halophilic archaea isolated from saline environments.</title>
        <authorList>
            <person name="Cui H.-L."/>
        </authorList>
    </citation>
    <scope>NUCLEOTIDE SEQUENCE [LARGE SCALE GENOMIC DNA]</scope>
    <source>
        <strain evidence="2 3">XZYJT49</strain>
        <plasmid evidence="2 3">unnamed2</plasmid>
    </source>
</reference>
<keyword evidence="2" id="KW-0614">Plasmid</keyword>
<dbReference type="PANTHER" id="PTHR48207">
    <property type="entry name" value="SUCCINATE--HYDROXYMETHYLGLUTARATE COA-TRANSFERASE"/>
    <property type="match status" value="1"/>
</dbReference>
<dbReference type="AlphaFoldDB" id="A0A8U0I0F1"/>
<evidence type="ECO:0000313" key="2">
    <source>
        <dbReference type="EMBL" id="UPV76750.1"/>
    </source>
</evidence>
<dbReference type="RefSeq" id="WP_248652783.1">
    <property type="nucleotide sequence ID" value="NZ_CP096661.1"/>
</dbReference>
<name>A0A8U0I0F1_9EURY</name>
<geneLocation type="plasmid" evidence="2 3">
    <name>unnamed2</name>
</geneLocation>
<protein>
    <submittedName>
        <fullName evidence="2">CoA transferase</fullName>
    </submittedName>
</protein>
<dbReference type="EMBL" id="CP096661">
    <property type="protein sequence ID" value="UPV76750.1"/>
    <property type="molecule type" value="Genomic_DNA"/>
</dbReference>
<dbReference type="InterPro" id="IPR003673">
    <property type="entry name" value="CoA-Trfase_fam_III"/>
</dbReference>
<evidence type="ECO:0000256" key="1">
    <source>
        <dbReference type="ARBA" id="ARBA00022679"/>
    </source>
</evidence>
<dbReference type="InterPro" id="IPR044855">
    <property type="entry name" value="CoA-Trfase_III_dom3_sf"/>
</dbReference>
<dbReference type="Pfam" id="PF02515">
    <property type="entry name" value="CoA_transf_3"/>
    <property type="match status" value="1"/>
</dbReference>
<keyword evidence="3" id="KW-1185">Reference proteome</keyword>
<dbReference type="PANTHER" id="PTHR48207:SF3">
    <property type="entry name" value="SUCCINATE--HYDROXYMETHYLGLUTARATE COA-TRANSFERASE"/>
    <property type="match status" value="1"/>
</dbReference>
<dbReference type="GO" id="GO:0008410">
    <property type="term" value="F:CoA-transferase activity"/>
    <property type="evidence" value="ECO:0007669"/>
    <property type="project" value="TreeGrafter"/>
</dbReference>
<sequence>MTGTDSARPLDGVRVLDCTQMLSGPFATQLLADLGAEVVKVERPEIGDITRAVGPTVGDSDVSSYFASLNRGKRSVELDLSTPAGAAAFERLAADADVVVENYRPGTMAEWGLGYDDLREGNDDLVYCSISGFLEGPNRDLAAFDMVVQALSGSMSVTGQADGSPARPGIPIGDICAGMYAALSVVTALSVRDQHGGQHVEVPMFEGLVSWLTERAGRTLATGDPYPRMGTAHPSLAPYRAFETADGWFAVAVGSEGTWASFCDAIDRPDLADDPRFETNADRVEHREELTAELEPLFAGQSAEAWFDLFCEHGVPGAPVRDTVEVFEDPQLRESDVTTDLSLGGTDMPLVQFPARFSGLSTGTNRVPPRLGEHTREVLDDDALDAVERDGG</sequence>
<gene>
    <name evidence="2" type="ORF">M0R89_21385</name>
</gene>
<dbReference type="InterPro" id="IPR050483">
    <property type="entry name" value="CoA-transferase_III_domain"/>
</dbReference>
<organism evidence="2 3">
    <name type="scientific">Halorussus limi</name>
    <dbReference type="NCBI Taxonomy" id="2938695"/>
    <lineage>
        <taxon>Archaea</taxon>
        <taxon>Methanobacteriati</taxon>
        <taxon>Methanobacteriota</taxon>
        <taxon>Stenosarchaea group</taxon>
        <taxon>Halobacteria</taxon>
        <taxon>Halobacteriales</taxon>
        <taxon>Haladaptataceae</taxon>
        <taxon>Halorussus</taxon>
    </lineage>
</organism>
<dbReference type="SUPFAM" id="SSF89796">
    <property type="entry name" value="CoA-transferase family III (CaiB/BaiF)"/>
    <property type="match status" value="1"/>
</dbReference>
<proteinExistence type="predicted"/>
<evidence type="ECO:0000313" key="3">
    <source>
        <dbReference type="Proteomes" id="UP000830729"/>
    </source>
</evidence>
<dbReference type="KEGG" id="halx:M0R89_21385"/>
<dbReference type="InterPro" id="IPR023606">
    <property type="entry name" value="CoA-Trfase_III_dom_1_sf"/>
</dbReference>
<keyword evidence="1 2" id="KW-0808">Transferase</keyword>
<dbReference type="GeneID" id="72187810"/>
<dbReference type="Gene3D" id="3.40.50.10540">
    <property type="entry name" value="Crotonobetainyl-coa:carnitine coa-transferase, domain 1"/>
    <property type="match status" value="1"/>
</dbReference>